<dbReference type="PANTHER" id="PTHR31885">
    <property type="entry name" value="GH04784P"/>
    <property type="match status" value="1"/>
</dbReference>
<evidence type="ECO:0000256" key="2">
    <source>
        <dbReference type="ARBA" id="ARBA00007375"/>
    </source>
</evidence>
<gene>
    <name evidence="10" type="primary">TM86A</name>
</gene>
<comment type="catalytic activity">
    <reaction evidence="8">
        <text>a 1-O-(1Z-alkenyl)-sn-glycero-3-phosphocholine + H2O = a 2,3-saturated aldehyde + sn-glycerol 3-phosphocholine</text>
        <dbReference type="Rhea" id="RHEA:22544"/>
        <dbReference type="ChEBI" id="CHEBI:15377"/>
        <dbReference type="ChEBI" id="CHEBI:16870"/>
        <dbReference type="ChEBI" id="CHEBI:73359"/>
        <dbReference type="ChEBI" id="CHEBI:77287"/>
        <dbReference type="EC" id="3.3.2.2"/>
    </reaction>
</comment>
<dbReference type="Pfam" id="PF07947">
    <property type="entry name" value="YhhN"/>
    <property type="match status" value="1"/>
</dbReference>
<evidence type="ECO:0000256" key="4">
    <source>
        <dbReference type="ARBA" id="ARBA00022989"/>
    </source>
</evidence>
<feature type="transmembrane region" description="Helical" evidence="9">
    <location>
        <begin position="194"/>
        <end position="215"/>
    </location>
</feature>
<evidence type="ECO:0000256" key="1">
    <source>
        <dbReference type="ARBA" id="ARBA00004141"/>
    </source>
</evidence>
<evidence type="ECO:0000256" key="5">
    <source>
        <dbReference type="ARBA" id="ARBA00023136"/>
    </source>
</evidence>
<dbReference type="EMBL" id="BT121871">
    <property type="protein sequence ID" value="ADD38801.1"/>
    <property type="molecule type" value="mRNA"/>
</dbReference>
<organism evidence="10">
    <name type="scientific">Lepeophtheirus salmonis</name>
    <name type="common">Salmon louse</name>
    <name type="synonym">Caligus salmonis</name>
    <dbReference type="NCBI Taxonomy" id="72036"/>
    <lineage>
        <taxon>Eukaryota</taxon>
        <taxon>Metazoa</taxon>
        <taxon>Ecdysozoa</taxon>
        <taxon>Arthropoda</taxon>
        <taxon>Crustacea</taxon>
        <taxon>Multicrustacea</taxon>
        <taxon>Hexanauplia</taxon>
        <taxon>Copepoda</taxon>
        <taxon>Siphonostomatoida</taxon>
        <taxon>Caligidae</taxon>
        <taxon>Lepeophtheirus</taxon>
    </lineage>
</organism>
<evidence type="ECO:0000313" key="10">
    <source>
        <dbReference type="EMBL" id="ADD38801.1"/>
    </source>
</evidence>
<dbReference type="GO" id="GO:0016020">
    <property type="term" value="C:membrane"/>
    <property type="evidence" value="ECO:0007669"/>
    <property type="project" value="UniProtKB-SubCell"/>
</dbReference>
<sequence>MEWTHQHRKLLPFYFFQIIYWIIRIQSKEIESIESVIIKCLPIGSLLLYGLYTKIQPNQRKIYYSTLLGLFFCCIADGLLVYENMFLWGMITFAIGHIFYQIGLGWNKLKPKIGLVLLAIMGAVMVFIIPHITNSTIQMITPIYGLLLASNVWRSIARASNFIESMSGIGFVLFAISDTALIITRYYVDLKMMGSILIMATYYLAQYFISLGVFANMELSKKVL</sequence>
<keyword evidence="4 9" id="KW-1133">Transmembrane helix</keyword>
<evidence type="ECO:0000256" key="6">
    <source>
        <dbReference type="ARBA" id="ARBA00035673"/>
    </source>
</evidence>
<reference evidence="10" key="1">
    <citation type="submission" date="2010-03" db="EMBL/GenBank/DDBJ databases">
        <title>Atlantic Lepeophtheirus salmonis ESTs and full-length cDNAs.</title>
        <authorList>
            <person name="Yasuike M."/>
            <person name="von Schalburg K."/>
            <person name="Cooper G."/>
            <person name="Leong J."/>
            <person name="Nilsen F."/>
            <person name="Jones S.R.M."/>
            <person name="Koop B.F."/>
        </authorList>
    </citation>
    <scope>NUCLEOTIDE SEQUENCE</scope>
    <source>
        <strain evidence="10">Atlantic form</strain>
        <tissue evidence="10">Mixed tissue</tissue>
    </source>
</reference>
<evidence type="ECO:0000256" key="8">
    <source>
        <dbReference type="ARBA" id="ARBA00049560"/>
    </source>
</evidence>
<protein>
    <recommendedName>
        <fullName evidence="6">lysoplasmalogenase</fullName>
        <ecNumber evidence="6">3.3.2.2</ecNumber>
    </recommendedName>
</protein>
<keyword evidence="3 9" id="KW-0812">Transmembrane</keyword>
<evidence type="ECO:0000256" key="7">
    <source>
        <dbReference type="ARBA" id="ARBA00049458"/>
    </source>
</evidence>
<feature type="transmembrane region" description="Helical" evidence="9">
    <location>
        <begin position="113"/>
        <end position="133"/>
    </location>
</feature>
<proteinExistence type="evidence at transcript level"/>
<dbReference type="InterPro" id="IPR012506">
    <property type="entry name" value="TMEM86B-like"/>
</dbReference>
<feature type="transmembrane region" description="Helical" evidence="9">
    <location>
        <begin position="139"/>
        <end position="157"/>
    </location>
</feature>
<dbReference type="OrthoDB" id="2133758at2759"/>
<dbReference type="EC" id="3.3.2.2" evidence="6"/>
<feature type="transmembrane region" description="Helical" evidence="9">
    <location>
        <begin position="62"/>
        <end position="80"/>
    </location>
</feature>
<evidence type="ECO:0000256" key="9">
    <source>
        <dbReference type="SAM" id="Phobius"/>
    </source>
</evidence>
<dbReference type="PANTHER" id="PTHR31885:SF6">
    <property type="entry name" value="GH04784P"/>
    <property type="match status" value="1"/>
</dbReference>
<name>D3PJR5_LEPSM</name>
<keyword evidence="5 9" id="KW-0472">Membrane</keyword>
<evidence type="ECO:0000256" key="3">
    <source>
        <dbReference type="ARBA" id="ARBA00022692"/>
    </source>
</evidence>
<dbReference type="GO" id="GO:0047408">
    <property type="term" value="F:alkenylglycerophosphocholine hydrolase activity"/>
    <property type="evidence" value="ECO:0007669"/>
    <property type="project" value="UniProtKB-EC"/>
</dbReference>
<feature type="transmembrane region" description="Helical" evidence="9">
    <location>
        <begin position="169"/>
        <end position="188"/>
    </location>
</feature>
<comment type="subcellular location">
    <subcellularLocation>
        <location evidence="1">Membrane</location>
        <topology evidence="1">Multi-pass membrane protein</topology>
    </subcellularLocation>
</comment>
<feature type="transmembrane region" description="Helical" evidence="9">
    <location>
        <begin position="86"/>
        <end position="106"/>
    </location>
</feature>
<comment type="similarity">
    <text evidence="2">Belongs to the TMEM86 family.</text>
</comment>
<accession>D3PJR5</accession>
<comment type="catalytic activity">
    <reaction evidence="7">
        <text>a 1-O-(1Z-alkenyl)-sn-glycero-3-phosphoethanolamine + H2O = a 2,3-saturated aldehyde + sn-glycero-3-phosphoethanolamine</text>
        <dbReference type="Rhea" id="RHEA:16905"/>
        <dbReference type="ChEBI" id="CHEBI:15377"/>
        <dbReference type="ChEBI" id="CHEBI:73359"/>
        <dbReference type="ChEBI" id="CHEBI:77288"/>
        <dbReference type="ChEBI" id="CHEBI:143890"/>
        <dbReference type="EC" id="3.3.2.2"/>
    </reaction>
</comment>
<dbReference type="AlphaFoldDB" id="D3PJR5"/>